<gene>
    <name evidence="2" type="ORF">CWC39_00900</name>
</gene>
<dbReference type="EMBL" id="PHQP01000003">
    <property type="protein sequence ID" value="RAV34928.1"/>
    <property type="molecule type" value="Genomic_DNA"/>
</dbReference>
<sequence length="557" mass="61975">MVSSVGVGVDDKRLEGIYQAALGRRERRERLRREAPLVRLWDGDWNLRGRVKGEYSSSFEWKLNDTGAGQIDLPYDHHLARWAGEYWNRKKQNIHVTVDKDGARWSGRCREVTTTMDAAGVRTVTLHFLHDYEELKHISVWPNPFTPAVVQFPKIFMLAGPSITVLKIALFLNLFRLQGNLWRLPDDPLSFKGWTQGLNYKEWPILVKPSSVVLDDSQWTVIASRMKTWHDMAQVTLGDGQLAVECRRWLPGDEQPWFGAGLYRPGQLVVDIVDKSGWWSQTAVGGTIAGGLVRTGLTVADNLVDEARFALEQVSESPEYGVSGFLGVSPKNPWVVYRTEGEQRTAETTSFTWKPATVGQITVGGKSMPGVNEGISAAVQLSFDTMANFLFLPAAGGAVDSLLKPLYEDVLMAFMSLKSPLRTMSLGWSHYYEDFSEGSSSAWTLSAIIALRTGFYNTRQQTSHSFTVGDGAPYLIGDKGQGHFFLGDRVGAEVPGARAGRVVVDQCTGLRLSWDASKPHEWEITIGQATSVVDDPLAHALERIKDMNKNLHDLGVF</sequence>
<comment type="caution">
    <text evidence="2">The sequence shown here is derived from an EMBL/GenBank/DDBJ whole genome shotgun (WGS) entry which is preliminary data.</text>
</comment>
<protein>
    <submittedName>
        <fullName evidence="2">Phage tail protein</fullName>
    </submittedName>
</protein>
<organism evidence="2 3">
    <name type="scientific">Corynebacterium heidelbergense</name>
    <dbReference type="NCBI Taxonomy" id="2055947"/>
    <lineage>
        <taxon>Bacteria</taxon>
        <taxon>Bacillati</taxon>
        <taxon>Actinomycetota</taxon>
        <taxon>Actinomycetes</taxon>
        <taxon>Mycobacteriales</taxon>
        <taxon>Corynebacteriaceae</taxon>
        <taxon>Corynebacterium</taxon>
    </lineage>
</organism>
<feature type="domain" description="Gp28/Gp37-like" evidence="1">
    <location>
        <begin position="38"/>
        <end position="527"/>
    </location>
</feature>
<dbReference type="AlphaFoldDB" id="A0A364VE74"/>
<dbReference type="Proteomes" id="UP000251047">
    <property type="component" value="Unassembled WGS sequence"/>
</dbReference>
<reference evidence="2 3" key="1">
    <citation type="journal article" date="2018" name="Syst. Appl. Microbiol.">
        <title>Corynebacterium heidelbergense sp. nov., isolated from the preen glands of Egyptian geese (Alopochen aegyptiacus).</title>
        <authorList>
            <person name="Braun M.S."/>
            <person name="Wang E."/>
            <person name="Zimmermann S."/>
            <person name="Wink M."/>
        </authorList>
    </citation>
    <scope>NUCLEOTIDE SEQUENCE [LARGE SCALE GENOMIC DNA]</scope>
    <source>
        <strain evidence="2 3">DSM 104638</strain>
    </source>
</reference>
<accession>A0A364VE74</accession>
<dbReference type="InterPro" id="IPR029432">
    <property type="entry name" value="Gp28/Gp37-like_dom"/>
</dbReference>
<name>A0A364VE74_9CORY</name>
<dbReference type="Pfam" id="PF14594">
    <property type="entry name" value="Sipho_Gp37"/>
    <property type="match status" value="1"/>
</dbReference>
<evidence type="ECO:0000313" key="2">
    <source>
        <dbReference type="EMBL" id="RAV34928.1"/>
    </source>
</evidence>
<evidence type="ECO:0000259" key="1">
    <source>
        <dbReference type="Pfam" id="PF14594"/>
    </source>
</evidence>
<proteinExistence type="predicted"/>
<evidence type="ECO:0000313" key="3">
    <source>
        <dbReference type="Proteomes" id="UP000251047"/>
    </source>
</evidence>